<keyword evidence="2 6" id="KW-0813">Transport</keyword>
<dbReference type="GeneID" id="24850646"/>
<dbReference type="InterPro" id="IPR000515">
    <property type="entry name" value="MetI-like"/>
</dbReference>
<dbReference type="AlphaFoldDB" id="A0A0E3PUG8"/>
<feature type="transmembrane region" description="Helical" evidence="6">
    <location>
        <begin position="30"/>
        <end position="54"/>
    </location>
</feature>
<evidence type="ECO:0000313" key="8">
    <source>
        <dbReference type="EMBL" id="AKB39983.1"/>
    </source>
</evidence>
<feature type="transmembrane region" description="Helical" evidence="6">
    <location>
        <begin position="151"/>
        <end position="175"/>
    </location>
</feature>
<evidence type="ECO:0000256" key="5">
    <source>
        <dbReference type="ARBA" id="ARBA00023136"/>
    </source>
</evidence>
<dbReference type="HOGENOM" id="CLU_046113_7_2_2"/>
<protein>
    <submittedName>
        <fullName evidence="8">L-proline glycine betaine ABC transport system permease protein ProW</fullName>
    </submittedName>
</protein>
<evidence type="ECO:0000256" key="4">
    <source>
        <dbReference type="ARBA" id="ARBA00022989"/>
    </source>
</evidence>
<dbReference type="RefSeq" id="WP_011032250.1">
    <property type="nucleotide sequence ID" value="NZ_CP009509.1"/>
</dbReference>
<dbReference type="CDD" id="cd06261">
    <property type="entry name" value="TM_PBP2"/>
    <property type="match status" value="1"/>
</dbReference>
<dbReference type="PANTHER" id="PTHR30177">
    <property type="entry name" value="GLYCINE BETAINE/L-PROLINE TRANSPORT SYSTEM PERMEASE PROTEIN PROW"/>
    <property type="match status" value="1"/>
</dbReference>
<dbReference type="Proteomes" id="UP000033058">
    <property type="component" value="Chromosome"/>
</dbReference>
<keyword evidence="4 6" id="KW-1133">Transmembrane helix</keyword>
<feature type="transmembrane region" description="Helical" evidence="6">
    <location>
        <begin position="74"/>
        <end position="101"/>
    </location>
</feature>
<dbReference type="InterPro" id="IPR035906">
    <property type="entry name" value="MetI-like_sf"/>
</dbReference>
<dbReference type="Gene3D" id="1.10.3720.10">
    <property type="entry name" value="MetI-like"/>
    <property type="match status" value="1"/>
</dbReference>
<evidence type="ECO:0000259" key="7">
    <source>
        <dbReference type="PROSITE" id="PS50928"/>
    </source>
</evidence>
<dbReference type="GO" id="GO:0031460">
    <property type="term" value="P:glycine betaine transport"/>
    <property type="evidence" value="ECO:0007669"/>
    <property type="project" value="TreeGrafter"/>
</dbReference>
<name>A0A0E3PUG8_METMZ</name>
<comment type="similarity">
    <text evidence="6">Belongs to the binding-protein-dependent transport system permease family.</text>
</comment>
<dbReference type="InterPro" id="IPR051204">
    <property type="entry name" value="ABC_transp_perm/SBD"/>
</dbReference>
<dbReference type="GO" id="GO:0005886">
    <property type="term" value="C:plasma membrane"/>
    <property type="evidence" value="ECO:0007669"/>
    <property type="project" value="UniProtKB-SubCell"/>
</dbReference>
<evidence type="ECO:0000256" key="3">
    <source>
        <dbReference type="ARBA" id="ARBA00022692"/>
    </source>
</evidence>
<evidence type="ECO:0000256" key="1">
    <source>
        <dbReference type="ARBA" id="ARBA00004141"/>
    </source>
</evidence>
<dbReference type="Pfam" id="PF00528">
    <property type="entry name" value="BPD_transp_1"/>
    <property type="match status" value="1"/>
</dbReference>
<dbReference type="PANTHER" id="PTHR30177:SF4">
    <property type="entry name" value="OSMOPROTECTANT IMPORT PERMEASE PROTEIN OSMW"/>
    <property type="match status" value="1"/>
</dbReference>
<dbReference type="SUPFAM" id="SSF161098">
    <property type="entry name" value="MetI-like"/>
    <property type="match status" value="1"/>
</dbReference>
<evidence type="ECO:0000256" key="2">
    <source>
        <dbReference type="ARBA" id="ARBA00022448"/>
    </source>
</evidence>
<dbReference type="GO" id="GO:0055085">
    <property type="term" value="P:transmembrane transport"/>
    <property type="evidence" value="ECO:0007669"/>
    <property type="project" value="InterPro"/>
</dbReference>
<feature type="domain" description="ABC transmembrane type-1" evidence="7">
    <location>
        <begin position="26"/>
        <end position="205"/>
    </location>
</feature>
<dbReference type="EMBL" id="CP009509">
    <property type="protein sequence ID" value="AKB39983.1"/>
    <property type="molecule type" value="Genomic_DNA"/>
</dbReference>
<dbReference type="PROSITE" id="PS50928">
    <property type="entry name" value="ABC_TM1"/>
    <property type="match status" value="1"/>
</dbReference>
<evidence type="ECO:0000256" key="6">
    <source>
        <dbReference type="RuleBase" id="RU363032"/>
    </source>
</evidence>
<keyword evidence="5 6" id="KW-0472">Membrane</keyword>
<feature type="transmembrane region" description="Helical" evidence="6">
    <location>
        <begin position="187"/>
        <end position="208"/>
    </location>
</feature>
<comment type="subcellular location">
    <subcellularLocation>
        <location evidence="6">Cell membrane</location>
        <topology evidence="6">Multi-pass membrane protein</topology>
    </subcellularLocation>
    <subcellularLocation>
        <location evidence="1">Membrane</location>
        <topology evidence="1">Multi-pass membrane protein</topology>
    </subcellularLocation>
</comment>
<gene>
    <name evidence="8" type="ORF">MSMAW_0992</name>
</gene>
<evidence type="ECO:0000313" key="9">
    <source>
        <dbReference type="Proteomes" id="UP000033058"/>
    </source>
</evidence>
<dbReference type="FunFam" id="1.10.3720.10:FF:000001">
    <property type="entry name" value="Glycine betaine ABC transporter, permease"/>
    <property type="match status" value="1"/>
</dbReference>
<proteinExistence type="inferred from homology"/>
<keyword evidence="3 6" id="KW-0812">Transmembrane</keyword>
<sequence>MIIEGLNDFTAEIIRVWNTQMLSLRTVEHLYMFFFALFFSILIGVVTGVLTYRNQKLAGPVLNSLNVVETVPDVALLVLLLPIFGIGAAPTIVASILYSILPIARDTYTGLSNVPREYIEIAEALGLTPREVLFKVRFPLSLPLIAGGVRIAVVFTMGVVTLGGLIAAGGLGAALQNGIQLYDMGTILVTGAWVGLLAVLLDGIAGIIEKILKARYGTWS</sequence>
<organism evidence="8 9">
    <name type="scientific">Methanosarcina mazei WWM610</name>
    <dbReference type="NCBI Taxonomy" id="1434117"/>
    <lineage>
        <taxon>Archaea</taxon>
        <taxon>Methanobacteriati</taxon>
        <taxon>Methanobacteriota</taxon>
        <taxon>Stenosarchaea group</taxon>
        <taxon>Methanomicrobia</taxon>
        <taxon>Methanosarcinales</taxon>
        <taxon>Methanosarcinaceae</taxon>
        <taxon>Methanosarcina</taxon>
    </lineage>
</organism>
<accession>A0A0E3PUG8</accession>
<dbReference type="PATRIC" id="fig|1434117.4.peg.1236"/>
<reference evidence="8 9" key="1">
    <citation type="submission" date="2014-07" db="EMBL/GenBank/DDBJ databases">
        <title>Methanogenic archaea and the global carbon cycle.</title>
        <authorList>
            <person name="Henriksen J.R."/>
            <person name="Luke J."/>
            <person name="Reinhart S."/>
            <person name="Benedict M.N."/>
            <person name="Youngblut N.D."/>
            <person name="Metcalf M.E."/>
            <person name="Whitaker R.J."/>
            <person name="Metcalf W.W."/>
        </authorList>
    </citation>
    <scope>NUCLEOTIDE SEQUENCE [LARGE SCALE GENOMIC DNA]</scope>
    <source>
        <strain evidence="8 9">WWM610</strain>
    </source>
</reference>